<reference evidence="8" key="1">
    <citation type="submission" date="2020-01" db="EMBL/GenBank/DDBJ databases">
        <authorList>
            <person name="Feng Z.H.Z."/>
        </authorList>
    </citation>
    <scope>NUCLEOTIDE SEQUENCE</scope>
    <source>
        <strain evidence="8">CBS107.38</strain>
    </source>
</reference>
<evidence type="ECO:0000256" key="3">
    <source>
        <dbReference type="ARBA" id="ARBA00022833"/>
    </source>
</evidence>
<dbReference type="InterPro" id="IPR020843">
    <property type="entry name" value="ER"/>
</dbReference>
<dbReference type="SUPFAM" id="SSF51316">
    <property type="entry name" value="Mss4-like"/>
    <property type="match status" value="1"/>
</dbReference>
<keyword evidence="2" id="KW-0479">Metal-binding</keyword>
<keyword evidence="9" id="KW-1185">Reference proteome</keyword>
<dbReference type="Pfam" id="PF08240">
    <property type="entry name" value="ADH_N"/>
    <property type="match status" value="1"/>
</dbReference>
<dbReference type="GO" id="GO:0070402">
    <property type="term" value="F:NADPH binding"/>
    <property type="evidence" value="ECO:0007669"/>
    <property type="project" value="TreeGrafter"/>
</dbReference>
<organism evidence="8 9">
    <name type="scientific">Alternaria burnsii</name>
    <dbReference type="NCBI Taxonomy" id="1187904"/>
    <lineage>
        <taxon>Eukaryota</taxon>
        <taxon>Fungi</taxon>
        <taxon>Dikarya</taxon>
        <taxon>Ascomycota</taxon>
        <taxon>Pezizomycotina</taxon>
        <taxon>Dothideomycetes</taxon>
        <taxon>Pleosporomycetidae</taxon>
        <taxon>Pleosporales</taxon>
        <taxon>Pleosporineae</taxon>
        <taxon>Pleosporaceae</taxon>
        <taxon>Alternaria</taxon>
        <taxon>Alternaria sect. Alternaria</taxon>
    </lineage>
</organism>
<dbReference type="GO" id="GO:0016846">
    <property type="term" value="F:carbon-sulfur lyase activity"/>
    <property type="evidence" value="ECO:0007669"/>
    <property type="project" value="InterPro"/>
</dbReference>
<evidence type="ECO:0000313" key="8">
    <source>
        <dbReference type="EMBL" id="KAF7675302.1"/>
    </source>
</evidence>
<dbReference type="GO" id="GO:0046872">
    <property type="term" value="F:metal ion binding"/>
    <property type="evidence" value="ECO:0007669"/>
    <property type="project" value="UniProtKB-KW"/>
</dbReference>
<dbReference type="InterPro" id="IPR006913">
    <property type="entry name" value="CENP-V/GFA"/>
</dbReference>
<evidence type="ECO:0000256" key="2">
    <source>
        <dbReference type="ARBA" id="ARBA00022723"/>
    </source>
</evidence>
<dbReference type="InterPro" id="IPR011032">
    <property type="entry name" value="GroES-like_sf"/>
</dbReference>
<dbReference type="SUPFAM" id="SSF51735">
    <property type="entry name" value="NAD(P)-binding Rossmann-fold domains"/>
    <property type="match status" value="1"/>
</dbReference>
<dbReference type="GO" id="GO:0005829">
    <property type="term" value="C:cytosol"/>
    <property type="evidence" value="ECO:0007669"/>
    <property type="project" value="TreeGrafter"/>
</dbReference>
<reference evidence="8" key="2">
    <citation type="submission" date="2020-08" db="EMBL/GenBank/DDBJ databases">
        <title>Draft Genome Sequence of Cumin Blight Pathogen Alternaria burnsii.</title>
        <authorList>
            <person name="Feng Z."/>
        </authorList>
    </citation>
    <scope>NUCLEOTIDE SEQUENCE</scope>
    <source>
        <strain evidence="8">CBS107.38</strain>
    </source>
</reference>
<evidence type="ECO:0000256" key="4">
    <source>
        <dbReference type="ARBA" id="ARBA00022857"/>
    </source>
</evidence>
<dbReference type="SMART" id="SM00829">
    <property type="entry name" value="PKS_ER"/>
    <property type="match status" value="1"/>
</dbReference>
<dbReference type="GO" id="GO:0003960">
    <property type="term" value="F:quinone reductase (NADPH) activity"/>
    <property type="evidence" value="ECO:0007669"/>
    <property type="project" value="TreeGrafter"/>
</dbReference>
<accession>A0A8H7B1I3</accession>
<evidence type="ECO:0000256" key="6">
    <source>
        <dbReference type="SAM" id="MobiDB-lite"/>
    </source>
</evidence>
<gene>
    <name evidence="8" type="ORF">GT037_007065</name>
</gene>
<sequence>MSGVAEPDVALPTAPSPDAPKKTYDASCHCGAFRYSVAVSPPLDDPNAAVMECNCSICVCNGYLFVYVPNELVIFTEGSIEQFKSYSFGFKRVNHYFCGTCGASCMVRSKDPSFFPGMTCVNVRMLQGVKLEDLKLMSPSLLTPNTSSTPTSPGRWVVTEFGKPSVLKWEAFDPTASLSAGGVLIRILVAGIAGVDNIQRCGGYPHPLAKDPGFTTGYDLVGEIIALGDAVPEERGLEVGERVTALSIIGAHATHIVLPYEEVMKLDKHDDPLKICALPLNYMTAWGMLKHSGVNLAPGSSILIGSASGGLGTAVAQLVMAFDMGIKMIGTCSPSKFEYVRSLGVVPLDRSAPDLVQQVHALTDGKGVDVAYDGVCNEKTAHDFLAATRQDVGKVVVFGVMGSIADDGSKMLGSIDELFAALLQPPRVSFWSLDIEFPRKKEVAEFYAVVEKVREGKLDPVVAKLLRLSNAVEAHELLINGSAIKGKMLFVVDEELAKFYGV</sequence>
<dbReference type="RefSeq" id="XP_038785584.1">
    <property type="nucleotide sequence ID" value="XM_038932112.1"/>
</dbReference>
<dbReference type="Proteomes" id="UP000596902">
    <property type="component" value="Unassembled WGS sequence"/>
</dbReference>
<dbReference type="PROSITE" id="PS51891">
    <property type="entry name" value="CENP_V_GFA"/>
    <property type="match status" value="1"/>
</dbReference>
<dbReference type="Gene3D" id="2.170.150.70">
    <property type="match status" value="1"/>
</dbReference>
<dbReference type="SUPFAM" id="SSF50129">
    <property type="entry name" value="GroES-like"/>
    <property type="match status" value="1"/>
</dbReference>
<keyword evidence="3" id="KW-0862">Zinc</keyword>
<dbReference type="EMBL" id="JAAABM010000009">
    <property type="protein sequence ID" value="KAF7675302.1"/>
    <property type="molecule type" value="Genomic_DNA"/>
</dbReference>
<dbReference type="InterPro" id="IPR036291">
    <property type="entry name" value="NAD(P)-bd_dom_sf"/>
</dbReference>
<dbReference type="Gene3D" id="3.90.180.10">
    <property type="entry name" value="Medium-chain alcohol dehydrogenases, catalytic domain"/>
    <property type="match status" value="1"/>
</dbReference>
<dbReference type="Gene3D" id="3.40.50.720">
    <property type="entry name" value="NAD(P)-binding Rossmann-like Domain"/>
    <property type="match status" value="1"/>
</dbReference>
<dbReference type="Pfam" id="PF04828">
    <property type="entry name" value="GFA"/>
    <property type="match status" value="1"/>
</dbReference>
<name>A0A8H7B1I3_9PLEO</name>
<comment type="similarity">
    <text evidence="1">Belongs to the Gfa family.</text>
</comment>
<evidence type="ECO:0000259" key="7">
    <source>
        <dbReference type="PROSITE" id="PS51891"/>
    </source>
</evidence>
<evidence type="ECO:0000256" key="1">
    <source>
        <dbReference type="ARBA" id="ARBA00005495"/>
    </source>
</evidence>
<feature type="domain" description="CENP-V/GFA" evidence="7">
    <location>
        <begin position="24"/>
        <end position="152"/>
    </location>
</feature>
<dbReference type="InterPro" id="IPR013149">
    <property type="entry name" value="ADH-like_C"/>
</dbReference>
<dbReference type="GeneID" id="62205290"/>
<dbReference type="GO" id="GO:0035925">
    <property type="term" value="F:mRNA 3'-UTR AU-rich region binding"/>
    <property type="evidence" value="ECO:0007669"/>
    <property type="project" value="TreeGrafter"/>
</dbReference>
<proteinExistence type="inferred from homology"/>
<dbReference type="InterPro" id="IPR013154">
    <property type="entry name" value="ADH-like_N"/>
</dbReference>
<keyword evidence="5" id="KW-0560">Oxidoreductase</keyword>
<dbReference type="PANTHER" id="PTHR48106:SF13">
    <property type="entry name" value="QUINONE OXIDOREDUCTASE-RELATED"/>
    <property type="match status" value="1"/>
</dbReference>
<comment type="caution">
    <text evidence="8">The sequence shown here is derived from an EMBL/GenBank/DDBJ whole genome shotgun (WGS) entry which is preliminary data.</text>
</comment>
<dbReference type="Pfam" id="PF00107">
    <property type="entry name" value="ADH_zinc_N"/>
    <property type="match status" value="1"/>
</dbReference>
<keyword evidence="4" id="KW-0521">NADP</keyword>
<dbReference type="AlphaFoldDB" id="A0A8H7B1I3"/>
<dbReference type="InterPro" id="IPR011057">
    <property type="entry name" value="Mss4-like_sf"/>
</dbReference>
<evidence type="ECO:0000313" key="9">
    <source>
        <dbReference type="Proteomes" id="UP000596902"/>
    </source>
</evidence>
<dbReference type="PANTHER" id="PTHR48106">
    <property type="entry name" value="QUINONE OXIDOREDUCTASE PIG3-RELATED"/>
    <property type="match status" value="1"/>
</dbReference>
<evidence type="ECO:0000256" key="5">
    <source>
        <dbReference type="ARBA" id="ARBA00023002"/>
    </source>
</evidence>
<feature type="region of interest" description="Disordered" evidence="6">
    <location>
        <begin position="1"/>
        <end position="21"/>
    </location>
</feature>
<protein>
    <recommendedName>
        <fullName evidence="7">CENP-V/GFA domain-containing protein</fullName>
    </recommendedName>
</protein>